<feature type="compositionally biased region" description="Basic residues" evidence="1">
    <location>
        <begin position="256"/>
        <end position="269"/>
    </location>
</feature>
<feature type="region of interest" description="Disordered" evidence="1">
    <location>
        <begin position="168"/>
        <end position="385"/>
    </location>
</feature>
<evidence type="ECO:0000256" key="1">
    <source>
        <dbReference type="SAM" id="MobiDB-lite"/>
    </source>
</evidence>
<proteinExistence type="predicted"/>
<keyword evidence="3" id="KW-1185">Reference proteome</keyword>
<feature type="compositionally biased region" description="Low complexity" evidence="1">
    <location>
        <begin position="73"/>
        <end position="89"/>
    </location>
</feature>
<feature type="region of interest" description="Disordered" evidence="1">
    <location>
        <begin position="504"/>
        <end position="572"/>
    </location>
</feature>
<feature type="compositionally biased region" description="Polar residues" evidence="1">
    <location>
        <begin position="318"/>
        <end position="342"/>
    </location>
</feature>
<sequence length="1073" mass="119471">MANWRESGEVPDSEDDDFDSQITDQPSLPPTLQGSVSSKTPIGVKDIWDIPSSQDDDGLAKSDTLTFQHSKQLSVDSSLSTLSPSRAPSDSYYATQPGLDTSNDPPPPLSSSALSEAPVLFQTKDHSEHENQSNYDRIRPKELDLTLNGGSMASGLLESPMMKTEGIKMTKSCWGKQSSNQKLRNQPPNILDEGSVDLDRNTASSSQRSLDPPNDRNESSQRSIHDDTDNTTLDGEELPSLEDLMSGRYKFDTKRSTKRRAYRPSKNHRRDREPHLDPVPDGGGPKFIMPPGSPDPMDVSRIASRPAIGLGGDGLASSPKSTTLSPMGPTSYNLPSSISQDLQMAYHDSAETVDPFESSEQSQLEDGNLLSSASSESESDIVNQNSRKIKGVLPASWLRLDQKSSRNKFQRKITRRPLDPLPFDDNRRGVARRKEASSFSNGNDFLFEESEEEPVKVPNDKGQDRPMHIQTTLEIEIRQPCLYDESIMEHDYIEPLLASRKRQTKTTDAFNSQPKRQKWIAPKASKATAHSKQNPPLHARSLGEGGRKPNARRQQKNPRVVKHAKSTRKTSPVPRLSILDVIEPNAPRFIRIAARTVKGRRDRGRSSPNGKNIQLATRKDHIDAISALRDWTSGSIKQRTSVSVAHRTKAMPRNHVPLDGALSQFSARLSKGSIAKQKSNQLTKTKRTASISFSKLRDNTRKSSKNSVQMQHFPTSLYHHTRLAQLEVDDDSEAAGFSARSLYQGDPRGSEPSSVLSSAKQIPSFSPNRNLTSKTQQPSMAKNKRCRKHTKPRRIDIEAPEYSHANDPLPPVLDQTLRVPADHQARKGAKLFGLGPYGTHLIGTGAIEIAASTEYPQSLWLRKQQVPFTLDGERFQWESGLLRFHLSLGYCWITFTPDGSDAIAGSAFLLSYVNTALSFTTDSDLNSFLSRILEVIQNFKARIISIMESKISLGDSSLQPIAQVLDYILVILYLCVRISRTDPSLLREQFSVENLLKSSASIAIRVLLQFGPHRLRQALSELDHFPRRACGLGFHDLVIHSWVVTMKVLEVARVPPGFIWAIFQRTVLPPTFY</sequence>
<dbReference type="GO" id="GO:0035361">
    <property type="term" value="C:Cul8-RING ubiquitin ligase complex"/>
    <property type="evidence" value="ECO:0007669"/>
    <property type="project" value="TreeGrafter"/>
</dbReference>
<dbReference type="OrthoDB" id="2386201at2759"/>
<accession>A0A9N9W353</accession>
<feature type="compositionally biased region" description="Basic and acidic residues" evidence="1">
    <location>
        <begin position="213"/>
        <end position="228"/>
    </location>
</feature>
<feature type="region of interest" description="Disordered" evidence="1">
    <location>
        <begin position="1"/>
        <end position="141"/>
    </location>
</feature>
<feature type="compositionally biased region" description="Polar residues" evidence="1">
    <location>
        <begin position="751"/>
        <end position="780"/>
    </location>
</feature>
<dbReference type="InterPro" id="IPR019021">
    <property type="entry name" value="Mms22"/>
</dbReference>
<dbReference type="EMBL" id="CABFOC020000004">
    <property type="protein sequence ID" value="CAH0043930.1"/>
    <property type="molecule type" value="Genomic_DNA"/>
</dbReference>
<reference evidence="2" key="1">
    <citation type="submission" date="2021-10" db="EMBL/GenBank/DDBJ databases">
        <authorList>
            <person name="Piombo E."/>
        </authorList>
    </citation>
    <scope>NUCLEOTIDE SEQUENCE</scope>
</reference>
<evidence type="ECO:0000313" key="3">
    <source>
        <dbReference type="Proteomes" id="UP000775872"/>
    </source>
</evidence>
<feature type="compositionally biased region" description="Acidic residues" evidence="1">
    <location>
        <begin position="9"/>
        <end position="19"/>
    </location>
</feature>
<dbReference type="GO" id="GO:0031297">
    <property type="term" value="P:replication fork processing"/>
    <property type="evidence" value="ECO:0007669"/>
    <property type="project" value="InterPro"/>
</dbReference>
<feature type="region of interest" description="Disordered" evidence="1">
    <location>
        <begin position="597"/>
        <end position="616"/>
    </location>
</feature>
<dbReference type="PANTHER" id="PTHR28122">
    <property type="entry name" value="E3 UBIQUITIN-PROTEIN LIGASE SUBSTRATE RECEPTOR MMS22"/>
    <property type="match status" value="1"/>
</dbReference>
<dbReference type="AlphaFoldDB" id="A0A9N9W353"/>
<feature type="region of interest" description="Disordered" evidence="1">
    <location>
        <begin position="741"/>
        <end position="810"/>
    </location>
</feature>
<feature type="compositionally biased region" description="Polar residues" evidence="1">
    <location>
        <begin position="63"/>
        <end position="72"/>
    </location>
</feature>
<name>A0A9N9W353_9HYPO</name>
<dbReference type="GO" id="GO:0005634">
    <property type="term" value="C:nucleus"/>
    <property type="evidence" value="ECO:0007669"/>
    <property type="project" value="InterPro"/>
</dbReference>
<feature type="compositionally biased region" description="Polar residues" evidence="1">
    <location>
        <begin position="606"/>
        <end position="615"/>
    </location>
</feature>
<feature type="compositionally biased region" description="Basic residues" evidence="1">
    <location>
        <begin position="549"/>
        <end position="568"/>
    </location>
</feature>
<comment type="caution">
    <text evidence="2">The sequence shown here is derived from an EMBL/GenBank/DDBJ whole genome shotgun (WGS) entry which is preliminary data.</text>
</comment>
<organism evidence="2 3">
    <name type="scientific">Clonostachys solani</name>
    <dbReference type="NCBI Taxonomy" id="160281"/>
    <lineage>
        <taxon>Eukaryota</taxon>
        <taxon>Fungi</taxon>
        <taxon>Dikarya</taxon>
        <taxon>Ascomycota</taxon>
        <taxon>Pezizomycotina</taxon>
        <taxon>Sordariomycetes</taxon>
        <taxon>Hypocreomycetidae</taxon>
        <taxon>Hypocreales</taxon>
        <taxon>Bionectriaceae</taxon>
        <taxon>Clonostachys</taxon>
    </lineage>
</organism>
<evidence type="ECO:0000313" key="2">
    <source>
        <dbReference type="EMBL" id="CAH0043930.1"/>
    </source>
</evidence>
<feature type="compositionally biased region" description="Polar residues" evidence="1">
    <location>
        <begin position="92"/>
        <end position="103"/>
    </location>
</feature>
<feature type="compositionally biased region" description="Polar residues" evidence="1">
    <location>
        <begin position="175"/>
        <end position="188"/>
    </location>
</feature>
<feature type="compositionally biased region" description="Polar residues" evidence="1">
    <location>
        <begin position="20"/>
        <end position="40"/>
    </location>
</feature>
<feature type="compositionally biased region" description="Basic residues" evidence="1">
    <location>
        <begin position="782"/>
        <end position="792"/>
    </location>
</feature>
<dbReference type="PANTHER" id="PTHR28122:SF1">
    <property type="entry name" value="E3 UBIQUITIN-PROTEIN LIGASE SUBSTRATE RECEPTOR MMS22"/>
    <property type="match status" value="1"/>
</dbReference>
<protein>
    <submittedName>
        <fullName evidence="2">Uncharacterized protein</fullName>
    </submittedName>
</protein>
<dbReference type="Proteomes" id="UP000775872">
    <property type="component" value="Unassembled WGS sequence"/>
</dbReference>
<dbReference type="GO" id="GO:0000724">
    <property type="term" value="P:double-strand break repair via homologous recombination"/>
    <property type="evidence" value="ECO:0007669"/>
    <property type="project" value="TreeGrafter"/>
</dbReference>
<gene>
    <name evidence="2" type="ORF">CSOL1703_00018335</name>
</gene>
<feature type="compositionally biased region" description="Basic and acidic residues" evidence="1">
    <location>
        <begin position="123"/>
        <end position="141"/>
    </location>
</feature>